<organism evidence="1 2">
    <name type="scientific">Ancylostoma caninum</name>
    <name type="common">Dog hookworm</name>
    <dbReference type="NCBI Taxonomy" id="29170"/>
    <lineage>
        <taxon>Eukaryota</taxon>
        <taxon>Metazoa</taxon>
        <taxon>Ecdysozoa</taxon>
        <taxon>Nematoda</taxon>
        <taxon>Chromadorea</taxon>
        <taxon>Rhabditida</taxon>
        <taxon>Rhabditina</taxon>
        <taxon>Rhabditomorpha</taxon>
        <taxon>Strongyloidea</taxon>
        <taxon>Ancylostomatidae</taxon>
        <taxon>Ancylostomatinae</taxon>
        <taxon>Ancylostoma</taxon>
    </lineage>
</organism>
<dbReference type="STRING" id="29170.A0A368H602"/>
<dbReference type="EMBL" id="JOJR01000017">
    <property type="protein sequence ID" value="RCN51069.1"/>
    <property type="molecule type" value="Genomic_DNA"/>
</dbReference>
<accession>A0A368H602</accession>
<dbReference type="AlphaFoldDB" id="A0A368H602"/>
<comment type="caution">
    <text evidence="1">The sequence shown here is derived from an EMBL/GenBank/DDBJ whole genome shotgun (WGS) entry which is preliminary data.</text>
</comment>
<dbReference type="Proteomes" id="UP000252519">
    <property type="component" value="Unassembled WGS sequence"/>
</dbReference>
<protein>
    <submittedName>
        <fullName evidence="1">Uncharacterized protein</fullName>
    </submittedName>
</protein>
<name>A0A368H602_ANCCA</name>
<evidence type="ECO:0000313" key="1">
    <source>
        <dbReference type="EMBL" id="RCN51069.1"/>
    </source>
</evidence>
<reference evidence="1 2" key="1">
    <citation type="submission" date="2014-10" db="EMBL/GenBank/DDBJ databases">
        <title>Draft genome of the hookworm Ancylostoma caninum.</title>
        <authorList>
            <person name="Mitreva M."/>
        </authorList>
    </citation>
    <scope>NUCLEOTIDE SEQUENCE [LARGE SCALE GENOMIC DNA]</scope>
    <source>
        <strain evidence="1 2">Baltimore</strain>
    </source>
</reference>
<gene>
    <name evidence="1" type="ORF">ANCCAN_02856</name>
</gene>
<evidence type="ECO:0000313" key="2">
    <source>
        <dbReference type="Proteomes" id="UP000252519"/>
    </source>
</evidence>
<sequence>MASKQVIILFRRLRSNYLLISVGNSEKPQQQFLDYVELGLEVNTGPLLGLLDTDPSSVTLGWNFLKSLAEKRCFYGNNKVKAFFDVRKAMFLSSELCVSLPLLNALSLHLQATLGSNRCLLLGNGDVLSSISADEDENHFCRSIAINDLNFLLKQISRAETNKTEELFQVWLRSTKSIVPYLVDVMISNIGDGFKIVCLFEAKYNTLIRTVTVFLVQLDRIQYSNDVMKETQEMEKTVESIAQQLLAFSSSNPSRWSAGGGFMKNPERTAYFIESLWQRTADLLLASSGCYTFDPERPRSSTNISLGSLRSAISSASLNSSIVSHPVARKFRPSLKCDVTMEYFRRQAVNILQELCFESHRLTAPQKLAQFRKVVARVIDPREGSIWSDMQLAMSSEEKSADLSSFMCPVSLGLDMVAYSVTVPTKSVSVTFTPEWVKDEFDSPTKFPSPTGSVNLIGKSGKHYHLLKIRAQLKHPATWMSMFRNVRTYVNGANSNERSEYAYAVALFEEGINYELAEREVLKLIELVTLKMYSICSFIY</sequence>
<proteinExistence type="predicted"/>
<keyword evidence="2" id="KW-1185">Reference proteome</keyword>
<dbReference type="OrthoDB" id="5862521at2759"/>